<protein>
    <submittedName>
        <fullName evidence="9">Multidrug resistance protein MdtD</fullName>
    </submittedName>
</protein>
<keyword evidence="4 7" id="KW-0812">Transmembrane</keyword>
<reference evidence="9 10" key="1">
    <citation type="submission" date="2019-08" db="EMBL/GenBank/DDBJ databases">
        <authorList>
            <person name="Vazquez-Campos X."/>
        </authorList>
    </citation>
    <scope>NUCLEOTIDE SEQUENCE [LARGE SCALE GENOMIC DNA]</scope>
    <source>
        <strain evidence="9">LFW-283_2</strain>
    </source>
</reference>
<sequence>MEKDIRWLVLLTVIVGTFLGRLDQTIVNLALPRIIDEFSITVTQAGWIATAYILANAVFVPIWGKLGDTIGRKKVYLWGFGIFIFGSVLAGLSWDLSSMIVFRIIQAIASSADYPTAMAIIAVTFREGKERAQALGLWSTAFAASAVFGPLIGGPLIDTFGWRSVFLINLPVGIVGIIMAVMFVKESTSEKKTVKFDWLGALTLGITLCALVLVLDKGMEWGWLSIESVLCYATIVGFGYIFYQIDSKHPEPIVDFKFFKIGAFTNTLINNFIVFMGMMGSLFLLPVFVQTFLGYDATQTGFIFMPMAFGMILAAPLGASLVGKVQPKYVIAASTLVAAIGLFMFTGLDPRSGPMDLVIPVLIMSFGMGFGMSQRTSIIAWAVPEQEIGVASSVLALARNIAGAFGIALFATILNNAVENNVLNIASNSIINTNNPLILQQVVPLMILKAQISAYPTVFILSTAIVLIGAVLALGINVKEKKSGAEVFVE</sequence>
<organism evidence="9 10">
    <name type="scientific">Candidatus Bilamarchaeum dharawalense</name>
    <dbReference type="NCBI Taxonomy" id="2885759"/>
    <lineage>
        <taxon>Archaea</taxon>
        <taxon>Candidatus Micrarchaeota</taxon>
        <taxon>Candidatus Micrarchaeia</taxon>
        <taxon>Candidatus Anstonellales</taxon>
        <taxon>Candidatus Bilamarchaeaceae</taxon>
        <taxon>Candidatus Bilamarchaeum</taxon>
    </lineage>
</organism>
<feature type="transmembrane region" description="Helical" evidence="7">
    <location>
        <begin position="135"/>
        <end position="153"/>
    </location>
</feature>
<dbReference type="AlphaFoldDB" id="A0A5E4LSH1"/>
<keyword evidence="3" id="KW-1003">Cell membrane</keyword>
<evidence type="ECO:0000256" key="4">
    <source>
        <dbReference type="ARBA" id="ARBA00022692"/>
    </source>
</evidence>
<dbReference type="InterPro" id="IPR020846">
    <property type="entry name" value="MFS_dom"/>
</dbReference>
<feature type="transmembrane region" description="Helical" evidence="7">
    <location>
        <begin position="394"/>
        <end position="414"/>
    </location>
</feature>
<dbReference type="InterPro" id="IPR004638">
    <property type="entry name" value="EmrB-like"/>
</dbReference>
<comment type="subcellular location">
    <subcellularLocation>
        <location evidence="1">Cell membrane</location>
        <topology evidence="1">Multi-pass membrane protein</topology>
    </subcellularLocation>
</comment>
<evidence type="ECO:0000256" key="2">
    <source>
        <dbReference type="ARBA" id="ARBA00022448"/>
    </source>
</evidence>
<dbReference type="EMBL" id="CABMJJ010000003">
    <property type="protein sequence ID" value="VVC02786.1"/>
    <property type="molecule type" value="Genomic_DNA"/>
</dbReference>
<gene>
    <name evidence="9" type="primary">mdtD</name>
    <name evidence="9" type="ORF">LFW2832_01232</name>
</gene>
<feature type="transmembrane region" description="Helical" evidence="7">
    <location>
        <begin position="354"/>
        <end position="373"/>
    </location>
</feature>
<dbReference type="Pfam" id="PF07690">
    <property type="entry name" value="MFS_1"/>
    <property type="match status" value="1"/>
</dbReference>
<feature type="transmembrane region" description="Helical" evidence="7">
    <location>
        <begin position="46"/>
        <end position="63"/>
    </location>
</feature>
<keyword evidence="2" id="KW-0813">Transport</keyword>
<feature type="transmembrane region" description="Helical" evidence="7">
    <location>
        <begin position="196"/>
        <end position="215"/>
    </location>
</feature>
<evidence type="ECO:0000256" key="7">
    <source>
        <dbReference type="SAM" id="Phobius"/>
    </source>
</evidence>
<dbReference type="GO" id="GO:0005886">
    <property type="term" value="C:plasma membrane"/>
    <property type="evidence" value="ECO:0007669"/>
    <property type="project" value="UniProtKB-SubCell"/>
</dbReference>
<feature type="domain" description="Major facilitator superfamily (MFS) profile" evidence="8">
    <location>
        <begin position="9"/>
        <end position="481"/>
    </location>
</feature>
<feature type="transmembrane region" description="Helical" evidence="7">
    <location>
        <begin position="264"/>
        <end position="289"/>
    </location>
</feature>
<evidence type="ECO:0000313" key="10">
    <source>
        <dbReference type="Proteomes" id="UP000789941"/>
    </source>
</evidence>
<name>A0A5E4LSH1_9ARCH</name>
<dbReference type="InterPro" id="IPR011701">
    <property type="entry name" value="MFS"/>
</dbReference>
<dbReference type="Proteomes" id="UP000789941">
    <property type="component" value="Unassembled WGS sequence"/>
</dbReference>
<evidence type="ECO:0000256" key="3">
    <source>
        <dbReference type="ARBA" id="ARBA00022475"/>
    </source>
</evidence>
<dbReference type="InterPro" id="IPR036259">
    <property type="entry name" value="MFS_trans_sf"/>
</dbReference>
<evidence type="ECO:0000259" key="8">
    <source>
        <dbReference type="PROSITE" id="PS50850"/>
    </source>
</evidence>
<dbReference type="PANTHER" id="PTHR42718">
    <property type="entry name" value="MAJOR FACILITATOR SUPERFAMILY MULTIDRUG TRANSPORTER MFSC"/>
    <property type="match status" value="1"/>
</dbReference>
<evidence type="ECO:0000256" key="6">
    <source>
        <dbReference type="ARBA" id="ARBA00023136"/>
    </source>
</evidence>
<dbReference type="GO" id="GO:0022857">
    <property type="term" value="F:transmembrane transporter activity"/>
    <property type="evidence" value="ECO:0007669"/>
    <property type="project" value="InterPro"/>
</dbReference>
<feature type="transmembrane region" description="Helical" evidence="7">
    <location>
        <begin position="454"/>
        <end position="476"/>
    </location>
</feature>
<dbReference type="PANTHER" id="PTHR42718:SF46">
    <property type="entry name" value="BLR6921 PROTEIN"/>
    <property type="match status" value="1"/>
</dbReference>
<comment type="caution">
    <text evidence="9">The sequence shown here is derived from an EMBL/GenBank/DDBJ whole genome shotgun (WGS) entry which is preliminary data.</text>
</comment>
<evidence type="ECO:0000313" key="9">
    <source>
        <dbReference type="EMBL" id="VVC02786.1"/>
    </source>
</evidence>
<dbReference type="NCBIfam" id="TIGR00711">
    <property type="entry name" value="efflux_EmrB"/>
    <property type="match status" value="1"/>
</dbReference>
<dbReference type="Gene3D" id="1.20.1250.20">
    <property type="entry name" value="MFS general substrate transporter like domains"/>
    <property type="match status" value="1"/>
</dbReference>
<feature type="transmembrane region" description="Helical" evidence="7">
    <location>
        <begin position="165"/>
        <end position="184"/>
    </location>
</feature>
<keyword evidence="5 7" id="KW-1133">Transmembrane helix</keyword>
<dbReference type="Gene3D" id="1.20.1720.10">
    <property type="entry name" value="Multidrug resistance protein D"/>
    <property type="match status" value="1"/>
</dbReference>
<feature type="transmembrane region" description="Helical" evidence="7">
    <location>
        <begin position="75"/>
        <end position="94"/>
    </location>
</feature>
<keyword evidence="6 7" id="KW-0472">Membrane</keyword>
<feature type="transmembrane region" description="Helical" evidence="7">
    <location>
        <begin position="100"/>
        <end position="123"/>
    </location>
</feature>
<evidence type="ECO:0000256" key="1">
    <source>
        <dbReference type="ARBA" id="ARBA00004651"/>
    </source>
</evidence>
<dbReference type="SUPFAM" id="SSF103473">
    <property type="entry name" value="MFS general substrate transporter"/>
    <property type="match status" value="1"/>
</dbReference>
<proteinExistence type="predicted"/>
<feature type="transmembrane region" description="Helical" evidence="7">
    <location>
        <begin position="329"/>
        <end position="348"/>
    </location>
</feature>
<dbReference type="PROSITE" id="PS50850">
    <property type="entry name" value="MFS"/>
    <property type="match status" value="1"/>
</dbReference>
<feature type="transmembrane region" description="Helical" evidence="7">
    <location>
        <begin position="301"/>
        <end position="322"/>
    </location>
</feature>
<feature type="transmembrane region" description="Helical" evidence="7">
    <location>
        <begin position="221"/>
        <end position="243"/>
    </location>
</feature>
<accession>A0A5E4LSH1</accession>
<evidence type="ECO:0000256" key="5">
    <source>
        <dbReference type="ARBA" id="ARBA00022989"/>
    </source>
</evidence>